<organism evidence="1 2">
    <name type="scientific">uncultured phage cr107_1</name>
    <dbReference type="NCBI Taxonomy" id="2772061"/>
    <lineage>
        <taxon>Viruses</taxon>
        <taxon>Duplodnaviria</taxon>
        <taxon>Heunggongvirae</taxon>
        <taxon>Uroviricota</taxon>
        <taxon>Caudoviricetes</taxon>
        <taxon>Crassvirales</taxon>
        <taxon>Intestiviridae</taxon>
        <taxon>Churivirinae</taxon>
        <taxon>Jahgtovirus</taxon>
        <taxon>Jahgtovirus intestinihominis</taxon>
    </lineage>
</organism>
<dbReference type="Proteomes" id="UP000593899">
    <property type="component" value="Segment"/>
</dbReference>
<keyword evidence="1" id="KW-0687">Ribonucleoprotein</keyword>
<dbReference type="GeneID" id="65128703"/>
<sequence length="103" mass="11626">MSKLNEFKQDNGKLIVTTGKCLVCGDELLVFGTDTIYICPKCKEILNAGNCLVLETMFVEDDRIVTARNCIVPKEQMHTNVPIVCMPSDEFSKLYEIYKTKAN</sequence>
<evidence type="ECO:0000313" key="2">
    <source>
        <dbReference type="Proteomes" id="UP000593899"/>
    </source>
</evidence>
<proteinExistence type="predicted"/>
<dbReference type="EMBL" id="MT774377">
    <property type="protein sequence ID" value="QOR58247.1"/>
    <property type="molecule type" value="Genomic_DNA"/>
</dbReference>
<evidence type="ECO:0000313" key="1">
    <source>
        <dbReference type="EMBL" id="QOR58247.1"/>
    </source>
</evidence>
<keyword evidence="1" id="KW-0689">Ribosomal protein</keyword>
<name>A0A7M1RUY8_9CAUD</name>
<dbReference type="KEGG" id="vg:65128703"/>
<keyword evidence="2" id="KW-1185">Reference proteome</keyword>
<reference evidence="1 2" key="1">
    <citation type="submission" date="2020-07" db="EMBL/GenBank/DDBJ databases">
        <title>Taxonomic proposal: Crassvirales, a new order of highly abundant and diverse bacterial viruses.</title>
        <authorList>
            <person name="Shkoporov A.N."/>
            <person name="Stockdale S.R."/>
            <person name="Guerin E."/>
            <person name="Ross R.P."/>
            <person name="Hill C."/>
        </authorList>
    </citation>
    <scope>NUCLEOTIDE SEQUENCE [LARGE SCALE GENOMIC DNA]</scope>
</reference>
<accession>A0A7M1RUY8</accession>
<dbReference type="RefSeq" id="YP_010110405.1">
    <property type="nucleotide sequence ID" value="NC_055870.1"/>
</dbReference>
<protein>
    <submittedName>
        <fullName evidence="1">Ribosomal protein-like protein</fullName>
    </submittedName>
</protein>